<name>A0AAD9NE85_9ANNE</name>
<dbReference type="GO" id="GO:0005783">
    <property type="term" value="C:endoplasmic reticulum"/>
    <property type="evidence" value="ECO:0007669"/>
    <property type="project" value="InterPro"/>
</dbReference>
<evidence type="ECO:0000313" key="9">
    <source>
        <dbReference type="EMBL" id="KAK2167047.1"/>
    </source>
</evidence>
<feature type="compositionally biased region" description="Basic residues" evidence="6">
    <location>
        <begin position="247"/>
        <end position="258"/>
    </location>
</feature>
<comment type="subcellular location">
    <subcellularLocation>
        <location evidence="1">Membrane</location>
        <topology evidence="1">Multi-pass membrane protein</topology>
    </subcellularLocation>
</comment>
<keyword evidence="4 7" id="KW-0472">Membrane</keyword>
<dbReference type="GO" id="GO:0016020">
    <property type="term" value="C:membrane"/>
    <property type="evidence" value="ECO:0007669"/>
    <property type="project" value="UniProtKB-SubCell"/>
</dbReference>
<dbReference type="Pfam" id="PF12129">
    <property type="entry name" value="PHTF1-2_N"/>
    <property type="match status" value="2"/>
</dbReference>
<feature type="compositionally biased region" description="Low complexity" evidence="6">
    <location>
        <begin position="259"/>
        <end position="268"/>
    </location>
</feature>
<proteinExistence type="predicted"/>
<feature type="transmembrane region" description="Helical" evidence="7">
    <location>
        <begin position="890"/>
        <end position="913"/>
    </location>
</feature>
<feature type="region of interest" description="Disordered" evidence="6">
    <location>
        <begin position="247"/>
        <end position="301"/>
    </location>
</feature>
<comment type="caution">
    <text evidence="9">The sequence shown here is derived from an EMBL/GenBank/DDBJ whole genome shotgun (WGS) entry which is preliminary data.</text>
</comment>
<evidence type="ECO:0000313" key="10">
    <source>
        <dbReference type="Proteomes" id="UP001208570"/>
    </source>
</evidence>
<feature type="transmembrane region" description="Helical" evidence="7">
    <location>
        <begin position="803"/>
        <end position="824"/>
    </location>
</feature>
<keyword evidence="5" id="KW-0325">Glycoprotein</keyword>
<sequence length="924" mass="104488">MKHAICRTLTYFADQIGTYDKQLWERSVEKKVIKGYSYGTAVGEVHWKPPRSDINLVVTITFIRMSIHSIPKKTVKNKPELIDVDLVRGSTFPKAKPRHGWLSVTRRGFMRIIFFPFYYRWWREQTNGLCTTVLFLLYCMQLVTLVIYWRDVDEQLNPEVISACHVIIPVVMMLLLGLIHAHIVATQESYRPLRKAKVRNKSDRPRGKKSKNKSTSSASGQSEHEIRSCDGGHSCADSTGCLRQRKFSSKAALNRRRSGSTVSSGTLLTDKKLMDKSDEADDETDDDTRYPKIKETPNPNEMCSRHVLHHKTQEQPPLWLHTVSRVKGSMNDSDSELKDELKLLEREKPKSGQNFDKVKAKSNPDLSISASHVQNNMFETFSGDIAPCSLDDSELFNGFTEATGEVTKETSILETNTEYPCSLADIEHLGASDPIGETDKDSGVTTKNDTDSNSETSHILEAAPYQALGHQASRWGTIVQEVNDLNGSLSTHANNAKEHNLTDEGCHHKISPINLTERETKSVTFPKRKPSSLNLRCSQLKEESVGLSSCDSEGDATTPQTPKLLNSEMEWVGNSEMTSCGDTTSNTASDSEISDDNLTGNNSEKDNNTIPHISSVIHNLASGSDKVSCMIWEGEEVKKIDLTVLDIGWTIIKKVDKIPESCDYLMLGVVFTLLATAMPCAFRIYQSVDKLEPVDPLAITPEHIQKAQKLVFGQHWSETLLVVNGMIQRCIMGFTFFFLLSVAERTFKQRFLYAKHFCYLTSSRRAKKYDMPHFRLNKVRNIKTWFSLRSYLKKRGPQRSVDSIVSAAFVLEVILISVMCFQLLQGSENFLEYLGNWELVMWCMALAIYLLRFMTLGTKINKKYRNFSVLITEQELEIPFKISGLSANPFLYNITKVILLSAFSAVLTELFGFKLKLYKIKLRA</sequence>
<evidence type="ECO:0000256" key="4">
    <source>
        <dbReference type="ARBA" id="ARBA00023136"/>
    </source>
</evidence>
<evidence type="ECO:0000256" key="2">
    <source>
        <dbReference type="ARBA" id="ARBA00022692"/>
    </source>
</evidence>
<evidence type="ECO:0000259" key="8">
    <source>
        <dbReference type="Pfam" id="PF12129"/>
    </source>
</evidence>
<dbReference type="PANTHER" id="PTHR12680:SF6">
    <property type="entry name" value="PROTEIN PHTF"/>
    <property type="match status" value="1"/>
</dbReference>
<evidence type="ECO:0000256" key="7">
    <source>
        <dbReference type="SAM" id="Phobius"/>
    </source>
</evidence>
<feature type="region of interest" description="Disordered" evidence="6">
    <location>
        <begin position="431"/>
        <end position="455"/>
    </location>
</feature>
<gene>
    <name evidence="9" type="ORF">LSH36_32g07003</name>
</gene>
<feature type="transmembrane region" description="Helical" evidence="7">
    <location>
        <begin position="839"/>
        <end position="857"/>
    </location>
</feature>
<dbReference type="PANTHER" id="PTHR12680">
    <property type="entry name" value="PUTATIVE HOMEODOMAIN TRANSCRIPTION FACTOR PHTF"/>
    <property type="match status" value="1"/>
</dbReference>
<accession>A0AAD9NE85</accession>
<feature type="domain" description="PHTF1/2 N-terminal" evidence="8">
    <location>
        <begin position="8"/>
        <end position="63"/>
    </location>
</feature>
<dbReference type="InterPro" id="IPR039775">
    <property type="entry name" value="PHTF1/2"/>
</dbReference>
<keyword evidence="2 7" id="KW-0812">Transmembrane</keyword>
<keyword evidence="3 7" id="KW-1133">Transmembrane helix</keyword>
<organism evidence="9 10">
    <name type="scientific">Paralvinella palmiformis</name>
    <dbReference type="NCBI Taxonomy" id="53620"/>
    <lineage>
        <taxon>Eukaryota</taxon>
        <taxon>Metazoa</taxon>
        <taxon>Spiralia</taxon>
        <taxon>Lophotrochozoa</taxon>
        <taxon>Annelida</taxon>
        <taxon>Polychaeta</taxon>
        <taxon>Sedentaria</taxon>
        <taxon>Canalipalpata</taxon>
        <taxon>Terebellida</taxon>
        <taxon>Terebelliformia</taxon>
        <taxon>Alvinellidae</taxon>
        <taxon>Paralvinella</taxon>
    </lineage>
</organism>
<evidence type="ECO:0000256" key="3">
    <source>
        <dbReference type="ARBA" id="ARBA00022989"/>
    </source>
</evidence>
<feature type="region of interest" description="Disordered" evidence="6">
    <location>
        <begin position="194"/>
        <end position="233"/>
    </location>
</feature>
<dbReference type="InterPro" id="IPR021980">
    <property type="entry name" value="PHTF1/2_N"/>
</dbReference>
<dbReference type="EMBL" id="JAODUP010000032">
    <property type="protein sequence ID" value="KAK2167047.1"/>
    <property type="molecule type" value="Genomic_DNA"/>
</dbReference>
<protein>
    <recommendedName>
        <fullName evidence="8">PHTF1/2 N-terminal domain-containing protein</fullName>
    </recommendedName>
</protein>
<reference evidence="9" key="1">
    <citation type="journal article" date="2023" name="Mol. Biol. Evol.">
        <title>Third-Generation Sequencing Reveals the Adaptive Role of the Epigenome in Three Deep-Sea Polychaetes.</title>
        <authorList>
            <person name="Perez M."/>
            <person name="Aroh O."/>
            <person name="Sun Y."/>
            <person name="Lan Y."/>
            <person name="Juniper S.K."/>
            <person name="Young C.R."/>
            <person name="Angers B."/>
            <person name="Qian P.Y."/>
        </authorList>
    </citation>
    <scope>NUCLEOTIDE SEQUENCE</scope>
    <source>
        <strain evidence="9">P08H-3</strain>
    </source>
</reference>
<evidence type="ECO:0000256" key="6">
    <source>
        <dbReference type="SAM" id="MobiDB-lite"/>
    </source>
</evidence>
<evidence type="ECO:0000256" key="5">
    <source>
        <dbReference type="ARBA" id="ARBA00023180"/>
    </source>
</evidence>
<feature type="domain" description="PHTF1/2 N-terminal" evidence="8">
    <location>
        <begin position="67"/>
        <end position="188"/>
    </location>
</feature>
<dbReference type="AlphaFoldDB" id="A0AAD9NE85"/>
<evidence type="ECO:0000256" key="1">
    <source>
        <dbReference type="ARBA" id="ARBA00004141"/>
    </source>
</evidence>
<dbReference type="Proteomes" id="UP001208570">
    <property type="component" value="Unassembled WGS sequence"/>
</dbReference>
<keyword evidence="10" id="KW-1185">Reference proteome</keyword>
<feature type="transmembrane region" description="Helical" evidence="7">
    <location>
        <begin position="160"/>
        <end position="185"/>
    </location>
</feature>
<feature type="compositionally biased region" description="Polar residues" evidence="6">
    <location>
        <begin position="443"/>
        <end position="455"/>
    </location>
</feature>
<feature type="transmembrane region" description="Helical" evidence="7">
    <location>
        <begin position="726"/>
        <end position="743"/>
    </location>
</feature>
<feature type="transmembrane region" description="Helical" evidence="7">
    <location>
        <begin position="128"/>
        <end position="148"/>
    </location>
</feature>
<feature type="region of interest" description="Disordered" evidence="6">
    <location>
        <begin position="575"/>
        <end position="610"/>
    </location>
</feature>
<feature type="transmembrane region" description="Helical" evidence="7">
    <location>
        <begin position="664"/>
        <end position="685"/>
    </location>
</feature>